<keyword evidence="5" id="KW-0752">Steroid biosynthesis</keyword>
<comment type="similarity">
    <text evidence="2">Belongs to the EBP family.</text>
</comment>
<feature type="transmembrane region" description="Helical" evidence="14">
    <location>
        <begin position="147"/>
        <end position="171"/>
    </location>
</feature>
<dbReference type="PROSITE" id="PS51751">
    <property type="entry name" value="EXPERA"/>
    <property type="match status" value="1"/>
</dbReference>
<keyword evidence="7" id="KW-0756">Sterol biosynthesis</keyword>
<dbReference type="PANTHER" id="PTHR14207:SF0">
    <property type="entry name" value="3-BETA-HYDROXYSTEROID-DELTA(8),DELTA(7)-ISOMERASE"/>
    <property type="match status" value="1"/>
</dbReference>
<keyword evidence="10" id="KW-1207">Sterol metabolism</keyword>
<keyword evidence="6 13" id="KW-1133">Transmembrane helix</keyword>
<keyword evidence="8" id="KW-0443">Lipid metabolism</keyword>
<evidence type="ECO:0000256" key="11">
    <source>
        <dbReference type="ARBA" id="ARBA00023221"/>
    </source>
</evidence>
<evidence type="ECO:0000256" key="1">
    <source>
        <dbReference type="ARBA" id="ARBA00004141"/>
    </source>
</evidence>
<dbReference type="EMBL" id="JBFXLS010000012">
    <property type="protein sequence ID" value="KAL2830474.1"/>
    <property type="molecule type" value="Genomic_DNA"/>
</dbReference>
<evidence type="ECO:0000256" key="13">
    <source>
        <dbReference type="PROSITE-ProRule" id="PRU01087"/>
    </source>
</evidence>
<feature type="domain" description="EXPERA" evidence="15">
    <location>
        <begin position="56"/>
        <end position="202"/>
    </location>
</feature>
<evidence type="ECO:0000313" key="16">
    <source>
        <dbReference type="EMBL" id="KAL2830474.1"/>
    </source>
</evidence>
<organism evidence="16 17">
    <name type="scientific">Aspergillus cavernicola</name>
    <dbReference type="NCBI Taxonomy" id="176166"/>
    <lineage>
        <taxon>Eukaryota</taxon>
        <taxon>Fungi</taxon>
        <taxon>Dikarya</taxon>
        <taxon>Ascomycota</taxon>
        <taxon>Pezizomycotina</taxon>
        <taxon>Eurotiomycetes</taxon>
        <taxon>Eurotiomycetidae</taxon>
        <taxon>Eurotiales</taxon>
        <taxon>Aspergillaceae</taxon>
        <taxon>Aspergillus</taxon>
        <taxon>Aspergillus subgen. Nidulantes</taxon>
    </lineage>
</organism>
<protein>
    <submittedName>
        <fullName evidence="16">Emopamil-binding protein</fullName>
    </submittedName>
</protein>
<keyword evidence="12" id="KW-0413">Isomerase</keyword>
<evidence type="ECO:0000256" key="6">
    <source>
        <dbReference type="ARBA" id="ARBA00022989"/>
    </source>
</evidence>
<evidence type="ECO:0000256" key="9">
    <source>
        <dbReference type="ARBA" id="ARBA00023136"/>
    </source>
</evidence>
<evidence type="ECO:0000256" key="14">
    <source>
        <dbReference type="SAM" id="Phobius"/>
    </source>
</evidence>
<feature type="transmembrane region" description="Helical" evidence="14">
    <location>
        <begin position="25"/>
        <end position="46"/>
    </location>
</feature>
<evidence type="ECO:0000256" key="10">
    <source>
        <dbReference type="ARBA" id="ARBA00023166"/>
    </source>
</evidence>
<evidence type="ECO:0000256" key="7">
    <source>
        <dbReference type="ARBA" id="ARBA00023011"/>
    </source>
</evidence>
<evidence type="ECO:0000259" key="15">
    <source>
        <dbReference type="PROSITE" id="PS51751"/>
    </source>
</evidence>
<dbReference type="InterPro" id="IPR007905">
    <property type="entry name" value="EBP"/>
</dbReference>
<keyword evidence="11" id="KW-0753">Steroid metabolism</keyword>
<keyword evidence="3" id="KW-0444">Lipid biosynthesis</keyword>
<reference evidence="16 17" key="1">
    <citation type="submission" date="2024-07" db="EMBL/GenBank/DDBJ databases">
        <title>Section-level genome sequencing and comparative genomics of Aspergillus sections Usti and Cavernicolus.</title>
        <authorList>
            <consortium name="Lawrence Berkeley National Laboratory"/>
            <person name="Nybo J.L."/>
            <person name="Vesth T.C."/>
            <person name="Theobald S."/>
            <person name="Frisvad J.C."/>
            <person name="Larsen T.O."/>
            <person name="Kjaerboelling I."/>
            <person name="Rothschild-Mancinelli K."/>
            <person name="Lyhne E.K."/>
            <person name="Kogle M.E."/>
            <person name="Barry K."/>
            <person name="Clum A."/>
            <person name="Na H."/>
            <person name="Ledsgaard L."/>
            <person name="Lin J."/>
            <person name="Lipzen A."/>
            <person name="Kuo A."/>
            <person name="Riley R."/>
            <person name="Mondo S."/>
            <person name="LaButti K."/>
            <person name="Haridas S."/>
            <person name="Pangalinan J."/>
            <person name="Salamov A.A."/>
            <person name="Simmons B.A."/>
            <person name="Magnuson J.K."/>
            <person name="Chen J."/>
            <person name="Drula E."/>
            <person name="Henrissat B."/>
            <person name="Wiebenga A."/>
            <person name="Lubbers R.J."/>
            <person name="Gomes A.C."/>
            <person name="Makela M.R."/>
            <person name="Stajich J."/>
            <person name="Grigoriev I.V."/>
            <person name="Mortensen U.H."/>
            <person name="De vries R.P."/>
            <person name="Baker S.E."/>
            <person name="Andersen M.R."/>
        </authorList>
    </citation>
    <scope>NUCLEOTIDE SEQUENCE [LARGE SCALE GENOMIC DNA]</scope>
    <source>
        <strain evidence="16 17">CBS 600.67</strain>
    </source>
</reference>
<feature type="transmembrane region" description="Helical" evidence="14">
    <location>
        <begin position="183"/>
        <end position="210"/>
    </location>
</feature>
<gene>
    <name evidence="16" type="ORF">BDW59DRAFT_141014</name>
</gene>
<keyword evidence="9 13" id="KW-0472">Membrane</keyword>
<dbReference type="InterPro" id="IPR033118">
    <property type="entry name" value="EXPERA"/>
</dbReference>
<dbReference type="Pfam" id="PF05241">
    <property type="entry name" value="EBP"/>
    <property type="match status" value="1"/>
</dbReference>
<keyword evidence="4 13" id="KW-0812">Transmembrane</keyword>
<evidence type="ECO:0000256" key="12">
    <source>
        <dbReference type="ARBA" id="ARBA00023235"/>
    </source>
</evidence>
<dbReference type="PANTHER" id="PTHR14207">
    <property type="entry name" value="STEROL ISOMERASE"/>
    <property type="match status" value="1"/>
</dbReference>
<name>A0ABR4IT87_9EURO</name>
<feature type="transmembrane region" description="Helical" evidence="14">
    <location>
        <begin position="58"/>
        <end position="80"/>
    </location>
</feature>
<evidence type="ECO:0000256" key="2">
    <source>
        <dbReference type="ARBA" id="ARBA00008337"/>
    </source>
</evidence>
<comment type="subcellular location">
    <subcellularLocation>
        <location evidence="1">Membrane</location>
        <topology evidence="1">Multi-pass membrane protein</topology>
    </subcellularLocation>
</comment>
<dbReference type="Proteomes" id="UP001610335">
    <property type="component" value="Unassembled WGS sequence"/>
</dbReference>
<proteinExistence type="inferred from homology"/>
<feature type="transmembrane region" description="Helical" evidence="14">
    <location>
        <begin position="111"/>
        <end position="135"/>
    </location>
</feature>
<evidence type="ECO:0000256" key="5">
    <source>
        <dbReference type="ARBA" id="ARBA00022955"/>
    </source>
</evidence>
<evidence type="ECO:0000256" key="3">
    <source>
        <dbReference type="ARBA" id="ARBA00022516"/>
    </source>
</evidence>
<comment type="caution">
    <text evidence="16">The sequence shown here is derived from an EMBL/GenBank/DDBJ whole genome shotgun (WGS) entry which is preliminary data.</text>
</comment>
<evidence type="ECO:0000256" key="4">
    <source>
        <dbReference type="ARBA" id="ARBA00022692"/>
    </source>
</evidence>
<evidence type="ECO:0000256" key="8">
    <source>
        <dbReference type="ARBA" id="ARBA00023098"/>
    </source>
</evidence>
<sequence>MTPLHSYYPVGVEISNYVPNELSTLILVSIFALTCIIIMAGTHSIATKANPLLSKCDLSIIFWFVLCGSIHSILEGYYAFNFSTLPGSQHLLAQLWKEYSMSDSRYLTNDAFVMSMESITAICWGPLSFLLVIFITTENPFRHPLQIIISLGQLYGDVLYYGTCAFDFFVYGVEYSRPEGYYFYGYFVLLNSFWIVIPLVLLVSSVRACGGAFAEVKRMKTVGMNGSAKKRI</sequence>
<keyword evidence="17" id="KW-1185">Reference proteome</keyword>
<accession>A0ABR4IT87</accession>
<evidence type="ECO:0000313" key="17">
    <source>
        <dbReference type="Proteomes" id="UP001610335"/>
    </source>
</evidence>